<dbReference type="OrthoDB" id="9804872at2"/>
<dbReference type="SUPFAM" id="SSF54001">
    <property type="entry name" value="Cysteine proteinases"/>
    <property type="match status" value="1"/>
</dbReference>
<dbReference type="AlphaFoldDB" id="A0A4P8XIQ4"/>
<feature type="transmembrane region" description="Helical" evidence="1">
    <location>
        <begin position="653"/>
        <end position="675"/>
    </location>
</feature>
<dbReference type="InterPro" id="IPR038765">
    <property type="entry name" value="Papain-like_cys_pep_sf"/>
</dbReference>
<dbReference type="PANTHER" id="PTHR42736">
    <property type="entry name" value="PROTEIN-GLUTAMINE GAMMA-GLUTAMYLTRANSFERASE"/>
    <property type="match status" value="1"/>
</dbReference>
<feature type="transmembrane region" description="Helical" evidence="1">
    <location>
        <begin position="81"/>
        <end position="99"/>
    </location>
</feature>
<accession>A0A4P8XIQ4</accession>
<dbReference type="EMBL" id="CP040396">
    <property type="protein sequence ID" value="QCT01380.1"/>
    <property type="molecule type" value="Genomic_DNA"/>
</dbReference>
<keyword evidence="1" id="KW-1133">Transmembrane helix</keyword>
<dbReference type="InterPro" id="IPR052901">
    <property type="entry name" value="Bact_TGase-like"/>
</dbReference>
<feature type="transmembrane region" description="Helical" evidence="1">
    <location>
        <begin position="162"/>
        <end position="180"/>
    </location>
</feature>
<dbReference type="InterPro" id="IPR002931">
    <property type="entry name" value="Transglutaminase-like"/>
</dbReference>
<evidence type="ECO:0000256" key="1">
    <source>
        <dbReference type="SAM" id="Phobius"/>
    </source>
</evidence>
<protein>
    <submittedName>
        <fullName evidence="3">Transglutaminase-like protein</fullName>
    </submittedName>
</protein>
<sequence>MSLISAPMQKPEQAARQQLRSSNASPFVLRCMMTLPAAGLLIEWLLPLQGLGGSNGGEMLDLLFCLTGILLLQGLSGLKEWLWLPLNAVLLLGCWGYLLDTPSLLYGVGEYFQNILPSDAALLSQPQHFSRLSTESRALILLLGWATLVSAVQLLFLHRGSLWLFGGATVLYLAVLEGALELPVYGGFIRCAFWMLLAQGISFFISLQLEEAGSGEEGVPVLHNKAFHSSRRSRLLWITLAAAGVPGMLYAAGQAVEPASGNGWTLESMVERVSDWSAGTAGSSVISRGSSRTGYDALSGDLGGPLEIDTELVFTVQSGHPSYWRGEAMAYYSGRRWIAEDRVSVSLETGSGAATRQPASGAAHRQTFTLHSSAYDGMPIFSGGVVSGVEGFADHHGEALSPTLASGLISGAMYLEGGIDGLKSYTVTSEPVSLEPPDGKQAFTEKKTSPKGLLSQGSLQVLQEEGLQSALSPYLQLPSDLPGRIGKLGFQLTKETDDVYSQALNVQTYLKNNFPYTLNTTIPAGGEDFVDDFLFQQKQGYCTHFATAMTVLLRTQGIPARYVTGFAPGERDDQLSDTYRVTQQEAHAWVEVYVPEQGWTTFDPTPGYHADGPAMSSQAIPSKQGLTQQLGAFMQMLGESWRSLKNGAASSQFLLITLCALLLLPILTVAAVRMWRVRLLGNRLRKGAAQDAAVLEREQLLCAADQVWRRLARRYGAMGNAVTVKKYMQALPLREAQLCAELASFAALWERTAYGAERLSRSEKVSFLRQCRSLAKKLS</sequence>
<keyword evidence="4" id="KW-1185">Reference proteome</keyword>
<dbReference type="Proteomes" id="UP000300879">
    <property type="component" value="Chromosome"/>
</dbReference>
<dbReference type="Gene3D" id="3.10.620.30">
    <property type="match status" value="1"/>
</dbReference>
<feature type="transmembrane region" description="Helical" evidence="1">
    <location>
        <begin position="235"/>
        <end position="253"/>
    </location>
</feature>
<evidence type="ECO:0000313" key="4">
    <source>
        <dbReference type="Proteomes" id="UP000300879"/>
    </source>
</evidence>
<gene>
    <name evidence="3" type="ORF">E6C60_0658</name>
</gene>
<name>A0A4P8XIQ4_9BACL</name>
<dbReference type="RefSeq" id="WP_138224511.1">
    <property type="nucleotide sequence ID" value="NZ_CP040396.1"/>
</dbReference>
<keyword evidence="1" id="KW-0472">Membrane</keyword>
<dbReference type="KEGG" id="palo:E6C60_0658"/>
<dbReference type="Pfam" id="PF01841">
    <property type="entry name" value="Transglut_core"/>
    <property type="match status" value="1"/>
</dbReference>
<feature type="transmembrane region" description="Helical" evidence="1">
    <location>
        <begin position="138"/>
        <end position="156"/>
    </location>
</feature>
<dbReference type="SMART" id="SM00460">
    <property type="entry name" value="TGc"/>
    <property type="match status" value="1"/>
</dbReference>
<evidence type="ECO:0000259" key="2">
    <source>
        <dbReference type="SMART" id="SM00460"/>
    </source>
</evidence>
<dbReference type="PANTHER" id="PTHR42736:SF1">
    <property type="entry name" value="PROTEIN-GLUTAMINE GAMMA-GLUTAMYLTRANSFERASE"/>
    <property type="match status" value="1"/>
</dbReference>
<feature type="domain" description="Transglutaminase-like" evidence="2">
    <location>
        <begin position="534"/>
        <end position="606"/>
    </location>
</feature>
<evidence type="ECO:0000313" key="3">
    <source>
        <dbReference type="EMBL" id="QCT01380.1"/>
    </source>
</evidence>
<reference evidence="3 4" key="1">
    <citation type="submission" date="2019-05" db="EMBL/GenBank/DDBJ databases">
        <authorList>
            <person name="Chen C."/>
        </authorList>
    </citation>
    <scope>NUCLEOTIDE SEQUENCE [LARGE SCALE GENOMIC DNA]</scope>
    <source>
        <strain evidence="3 4">HB172198</strain>
    </source>
</reference>
<proteinExistence type="predicted"/>
<keyword evidence="1" id="KW-0812">Transmembrane</keyword>
<organism evidence="3 4">
    <name type="scientific">Paenibacillus algicola</name>
    <dbReference type="NCBI Taxonomy" id="2565926"/>
    <lineage>
        <taxon>Bacteria</taxon>
        <taxon>Bacillati</taxon>
        <taxon>Bacillota</taxon>
        <taxon>Bacilli</taxon>
        <taxon>Bacillales</taxon>
        <taxon>Paenibacillaceae</taxon>
        <taxon>Paenibacillus</taxon>
    </lineage>
</organism>
<feature type="transmembrane region" description="Helical" evidence="1">
    <location>
        <begin position="27"/>
        <end position="46"/>
    </location>
</feature>